<dbReference type="AlphaFoldDB" id="A0AAX3J0X2"/>
<dbReference type="PANTHER" id="PTHR30146:SF109">
    <property type="entry name" value="HTH-TYPE TRANSCRIPTIONAL REGULATOR GALS"/>
    <property type="match status" value="1"/>
</dbReference>
<accession>A0AAX3J0X2</accession>
<sequence length="351" mass="38429">MRPALFMEESDVAKSLTGKVTRSEVAKAAGTSVAVVSYVINNGPRPVADATRQRVLAAIKATGYRPNAAARALASGNTKTFGLVVPNISNPFVASMAHVLLQESLNHGHVMLLGDAGDDRKRELELIQGLLNRQVDGLFYNSVDRHPYIEMIKASGTPLVMLERVEPQPGVSMLRVNERQAAWQVTSHLLSHGYQQVGMISGPTEMLNAQDRIQGWRDAMQERGLPVDESLIFPASYSREGGYAAARTMITQRRVPRALFASNEGQALGALRAFSEQQIRVPQDVALVCFNGTEHAAFHVPTLTTVRQPLREMARCAIQMLKAGQNEAQLKEFPHYLEIGESCGCKPQSQS</sequence>
<evidence type="ECO:0000313" key="5">
    <source>
        <dbReference type="EMBL" id="VXB09580.1"/>
    </source>
</evidence>
<dbReference type="GO" id="GO:0003700">
    <property type="term" value="F:DNA-binding transcription factor activity"/>
    <property type="evidence" value="ECO:0007669"/>
    <property type="project" value="TreeGrafter"/>
</dbReference>
<keyword evidence="1" id="KW-0805">Transcription regulation</keyword>
<keyword evidence="2" id="KW-0238">DNA-binding</keyword>
<dbReference type="CDD" id="cd06267">
    <property type="entry name" value="PBP1_LacI_sugar_binding-like"/>
    <property type="match status" value="1"/>
</dbReference>
<keyword evidence="3" id="KW-0804">Transcription</keyword>
<dbReference type="CDD" id="cd01392">
    <property type="entry name" value="HTH_LacI"/>
    <property type="match status" value="1"/>
</dbReference>
<dbReference type="Pfam" id="PF00356">
    <property type="entry name" value="LacI"/>
    <property type="match status" value="1"/>
</dbReference>
<dbReference type="InterPro" id="IPR010982">
    <property type="entry name" value="Lambda_DNA-bd_dom_sf"/>
</dbReference>
<evidence type="ECO:0000256" key="2">
    <source>
        <dbReference type="ARBA" id="ARBA00023125"/>
    </source>
</evidence>
<dbReference type="Gene3D" id="1.10.260.40">
    <property type="entry name" value="lambda repressor-like DNA-binding domains"/>
    <property type="match status" value="1"/>
</dbReference>
<dbReference type="SUPFAM" id="SSF53822">
    <property type="entry name" value="Periplasmic binding protein-like I"/>
    <property type="match status" value="1"/>
</dbReference>
<gene>
    <name evidence="5" type="ORF">PANT111_110007</name>
</gene>
<dbReference type="InterPro" id="IPR000843">
    <property type="entry name" value="HTH_LacI"/>
</dbReference>
<protein>
    <submittedName>
        <fullName evidence="5">Transcriptional regulator</fullName>
    </submittedName>
</protein>
<dbReference type="SUPFAM" id="SSF47413">
    <property type="entry name" value="lambda repressor-like DNA-binding domains"/>
    <property type="match status" value="1"/>
</dbReference>
<dbReference type="PANTHER" id="PTHR30146">
    <property type="entry name" value="LACI-RELATED TRANSCRIPTIONAL REPRESSOR"/>
    <property type="match status" value="1"/>
</dbReference>
<dbReference type="SMART" id="SM00354">
    <property type="entry name" value="HTH_LACI"/>
    <property type="match status" value="1"/>
</dbReference>
<name>A0AAX3J0X2_9GAMM</name>
<dbReference type="InterPro" id="IPR028082">
    <property type="entry name" value="Peripla_BP_I"/>
</dbReference>
<dbReference type="Pfam" id="PF13377">
    <property type="entry name" value="Peripla_BP_3"/>
    <property type="match status" value="1"/>
</dbReference>
<dbReference type="Proteomes" id="UP000433737">
    <property type="component" value="Unassembled WGS sequence"/>
</dbReference>
<evidence type="ECO:0000256" key="3">
    <source>
        <dbReference type="ARBA" id="ARBA00023163"/>
    </source>
</evidence>
<dbReference type="EMBL" id="CABWMH010000003">
    <property type="protein sequence ID" value="VXB09580.1"/>
    <property type="molecule type" value="Genomic_DNA"/>
</dbReference>
<dbReference type="PROSITE" id="PS50932">
    <property type="entry name" value="HTH_LACI_2"/>
    <property type="match status" value="1"/>
</dbReference>
<comment type="caution">
    <text evidence="5">The sequence shown here is derived from an EMBL/GenBank/DDBJ whole genome shotgun (WGS) entry which is preliminary data.</text>
</comment>
<evidence type="ECO:0000256" key="1">
    <source>
        <dbReference type="ARBA" id="ARBA00023015"/>
    </source>
</evidence>
<feature type="domain" description="HTH lacI-type" evidence="4">
    <location>
        <begin position="20"/>
        <end position="75"/>
    </location>
</feature>
<dbReference type="GO" id="GO:0000976">
    <property type="term" value="F:transcription cis-regulatory region binding"/>
    <property type="evidence" value="ECO:0007669"/>
    <property type="project" value="TreeGrafter"/>
</dbReference>
<evidence type="ECO:0000259" key="4">
    <source>
        <dbReference type="PROSITE" id="PS50932"/>
    </source>
</evidence>
<reference evidence="5 6" key="1">
    <citation type="submission" date="2019-10" db="EMBL/GenBank/DDBJ databases">
        <authorList>
            <person name="Karimi E."/>
        </authorList>
    </citation>
    <scope>NUCLEOTIDE SEQUENCE [LARGE SCALE GENOMIC DNA]</scope>
    <source>
        <strain evidence="5">Pantoea sp. 111</strain>
    </source>
</reference>
<dbReference type="Gene3D" id="3.40.50.2300">
    <property type="match status" value="2"/>
</dbReference>
<proteinExistence type="predicted"/>
<evidence type="ECO:0000313" key="6">
    <source>
        <dbReference type="Proteomes" id="UP000433737"/>
    </source>
</evidence>
<organism evidence="5 6">
    <name type="scientific">Pantoea brenneri</name>
    <dbReference type="NCBI Taxonomy" id="472694"/>
    <lineage>
        <taxon>Bacteria</taxon>
        <taxon>Pseudomonadati</taxon>
        <taxon>Pseudomonadota</taxon>
        <taxon>Gammaproteobacteria</taxon>
        <taxon>Enterobacterales</taxon>
        <taxon>Erwiniaceae</taxon>
        <taxon>Pantoea</taxon>
    </lineage>
</organism>
<dbReference type="InterPro" id="IPR046335">
    <property type="entry name" value="LacI/GalR-like_sensor"/>
</dbReference>